<keyword evidence="2" id="KW-1185">Reference proteome</keyword>
<name>A0ABN8AKB2_9PROT</name>
<evidence type="ECO:0000313" key="2">
    <source>
        <dbReference type="Proteomes" id="UP000839052"/>
    </source>
</evidence>
<dbReference type="Proteomes" id="UP000839052">
    <property type="component" value="Chromosome"/>
</dbReference>
<dbReference type="EMBL" id="OU912926">
    <property type="protein sequence ID" value="CAG9933180.1"/>
    <property type="molecule type" value="Genomic_DNA"/>
</dbReference>
<evidence type="ECO:0008006" key="3">
    <source>
        <dbReference type="Google" id="ProtNLM"/>
    </source>
</evidence>
<reference evidence="1 2" key="1">
    <citation type="submission" date="2021-10" db="EMBL/GenBank/DDBJ databases">
        <authorList>
            <person name="Koch H."/>
        </authorList>
    </citation>
    <scope>NUCLEOTIDE SEQUENCE [LARGE SCALE GENOMIC DNA]</scope>
    <source>
        <strain evidence="1">6680</strain>
    </source>
</reference>
<organism evidence="1 2">
    <name type="scientific">Candidatus Nitrotoga arctica</name>
    <dbReference type="NCBI Taxonomy" id="453162"/>
    <lineage>
        <taxon>Bacteria</taxon>
        <taxon>Pseudomonadati</taxon>
        <taxon>Pseudomonadota</taxon>
        <taxon>Betaproteobacteria</taxon>
        <taxon>Nitrosomonadales</taxon>
        <taxon>Gallionellaceae</taxon>
        <taxon>Candidatus Nitrotoga</taxon>
    </lineage>
</organism>
<accession>A0ABN8AKB2</accession>
<protein>
    <recommendedName>
        <fullName evidence="3">Transposase, Mutator family</fullName>
    </recommendedName>
</protein>
<sequence length="58" mass="6772">MTLKFLLVEMLQQIRFNNGTETQVETYVTEWRSAIENFGKPCHATVLYERPNLTPKPS</sequence>
<evidence type="ECO:0000313" key="1">
    <source>
        <dbReference type="EMBL" id="CAG9933180.1"/>
    </source>
</evidence>
<proteinExistence type="predicted"/>
<gene>
    <name evidence="1" type="ORF">NTG6680_1931</name>
</gene>